<dbReference type="EMBL" id="BAAAQX010000025">
    <property type="protein sequence ID" value="GAA2212216.1"/>
    <property type="molecule type" value="Genomic_DNA"/>
</dbReference>
<dbReference type="Proteomes" id="UP001499843">
    <property type="component" value="Unassembled WGS sequence"/>
</dbReference>
<dbReference type="InterPro" id="IPR011006">
    <property type="entry name" value="CheY-like_superfamily"/>
</dbReference>
<reference evidence="7 8" key="1">
    <citation type="journal article" date="2019" name="Int. J. Syst. Evol. Microbiol.">
        <title>The Global Catalogue of Microorganisms (GCM) 10K type strain sequencing project: providing services to taxonomists for standard genome sequencing and annotation.</title>
        <authorList>
            <consortium name="The Broad Institute Genomics Platform"/>
            <consortium name="The Broad Institute Genome Sequencing Center for Infectious Disease"/>
            <person name="Wu L."/>
            <person name="Ma J."/>
        </authorList>
    </citation>
    <scope>NUCLEOTIDE SEQUENCE [LARGE SCALE GENOMIC DNA]</scope>
    <source>
        <strain evidence="7 8">JCM 16114</strain>
    </source>
</reference>
<dbReference type="PANTHER" id="PTHR43214:SF3">
    <property type="entry name" value="RESPONSE REGULATOR UVRY"/>
    <property type="match status" value="1"/>
</dbReference>
<dbReference type="CDD" id="cd17535">
    <property type="entry name" value="REC_NarL-like"/>
    <property type="match status" value="1"/>
</dbReference>
<organism evidence="7 8">
    <name type="scientific">Nonomuraea monospora</name>
    <dbReference type="NCBI Taxonomy" id="568818"/>
    <lineage>
        <taxon>Bacteria</taxon>
        <taxon>Bacillati</taxon>
        <taxon>Actinomycetota</taxon>
        <taxon>Actinomycetes</taxon>
        <taxon>Streptosporangiales</taxon>
        <taxon>Streptosporangiaceae</taxon>
        <taxon>Nonomuraea</taxon>
    </lineage>
</organism>
<evidence type="ECO:0000256" key="3">
    <source>
        <dbReference type="ARBA" id="ARBA00023125"/>
    </source>
</evidence>
<dbReference type="PANTHER" id="PTHR43214">
    <property type="entry name" value="TWO-COMPONENT RESPONSE REGULATOR"/>
    <property type="match status" value="1"/>
</dbReference>
<keyword evidence="2" id="KW-0805">Transcription regulation</keyword>
<keyword evidence="4" id="KW-0804">Transcription</keyword>
<proteinExistence type="predicted"/>
<dbReference type="Pfam" id="PF00072">
    <property type="entry name" value="Response_reg"/>
    <property type="match status" value="1"/>
</dbReference>
<dbReference type="InterPro" id="IPR058245">
    <property type="entry name" value="NreC/VraR/RcsB-like_REC"/>
</dbReference>
<evidence type="ECO:0000313" key="7">
    <source>
        <dbReference type="EMBL" id="GAA2212216.1"/>
    </source>
</evidence>
<evidence type="ECO:0000256" key="4">
    <source>
        <dbReference type="ARBA" id="ARBA00023163"/>
    </source>
</evidence>
<sequence>MRPENRPDSDGGTTDTAALECDDQLVDQQLVRVLVVDDLPSFRRAVAGVIAVVDGFVLAGEATSGEEALDFLAAHTVGMVLMDVNMPGMGGLEAARRIRCGHPDVTVVLLSVNNTEDLPRDAMVMGAHYRHKDRFGPDELEALWSDGGRAES</sequence>
<dbReference type="InterPro" id="IPR039420">
    <property type="entry name" value="WalR-like"/>
</dbReference>
<dbReference type="Gene3D" id="3.40.50.2300">
    <property type="match status" value="1"/>
</dbReference>
<comment type="caution">
    <text evidence="7">The sequence shown here is derived from an EMBL/GenBank/DDBJ whole genome shotgun (WGS) entry which is preliminary data.</text>
</comment>
<evidence type="ECO:0000259" key="6">
    <source>
        <dbReference type="PROSITE" id="PS50110"/>
    </source>
</evidence>
<keyword evidence="5" id="KW-0597">Phosphoprotein</keyword>
<evidence type="ECO:0000256" key="5">
    <source>
        <dbReference type="PROSITE-ProRule" id="PRU00169"/>
    </source>
</evidence>
<protein>
    <recommendedName>
        <fullName evidence="6">Response regulatory domain-containing protein</fullName>
    </recommendedName>
</protein>
<evidence type="ECO:0000313" key="8">
    <source>
        <dbReference type="Proteomes" id="UP001499843"/>
    </source>
</evidence>
<keyword evidence="1" id="KW-0902">Two-component regulatory system</keyword>
<evidence type="ECO:0000256" key="1">
    <source>
        <dbReference type="ARBA" id="ARBA00023012"/>
    </source>
</evidence>
<name>A0ABN3CSK5_9ACTN</name>
<dbReference type="PROSITE" id="PS50110">
    <property type="entry name" value="RESPONSE_REGULATORY"/>
    <property type="match status" value="1"/>
</dbReference>
<dbReference type="InterPro" id="IPR001789">
    <property type="entry name" value="Sig_transdc_resp-reg_receiver"/>
</dbReference>
<gene>
    <name evidence="7" type="ORF">GCM10009850_076780</name>
</gene>
<dbReference type="SUPFAM" id="SSF52172">
    <property type="entry name" value="CheY-like"/>
    <property type="match status" value="1"/>
</dbReference>
<evidence type="ECO:0000256" key="2">
    <source>
        <dbReference type="ARBA" id="ARBA00023015"/>
    </source>
</evidence>
<keyword evidence="3" id="KW-0238">DNA-binding</keyword>
<keyword evidence="8" id="KW-1185">Reference proteome</keyword>
<feature type="domain" description="Response regulatory" evidence="6">
    <location>
        <begin position="32"/>
        <end position="148"/>
    </location>
</feature>
<accession>A0ABN3CSK5</accession>
<dbReference type="SMART" id="SM00448">
    <property type="entry name" value="REC"/>
    <property type="match status" value="1"/>
</dbReference>
<feature type="modified residue" description="4-aspartylphosphate" evidence="5">
    <location>
        <position position="83"/>
    </location>
</feature>